<dbReference type="Proteomes" id="UP000249557">
    <property type="component" value="Unassembled WGS sequence"/>
</dbReference>
<gene>
    <name evidence="5" type="ORF">DI626_00205</name>
</gene>
<dbReference type="Pfam" id="PF05433">
    <property type="entry name" value="Rick_17kDa_Anti"/>
    <property type="match status" value="1"/>
</dbReference>
<evidence type="ECO:0000259" key="4">
    <source>
        <dbReference type="Pfam" id="PF05433"/>
    </source>
</evidence>
<dbReference type="InterPro" id="IPR008816">
    <property type="entry name" value="Gly_zipper_2TM_dom"/>
</dbReference>
<feature type="compositionally biased region" description="Low complexity" evidence="3">
    <location>
        <begin position="26"/>
        <end position="36"/>
    </location>
</feature>
<dbReference type="EMBL" id="QFNK01000001">
    <property type="protein sequence ID" value="PZO89123.1"/>
    <property type="molecule type" value="Genomic_DNA"/>
</dbReference>
<sequence length="93" mass="9468">MDEKAAPQKVAAKKETITWNSERQAAKPQPQQQAANTCDDANIVGAAIGAVAGGFAGNQVGKGRGQDLATVGGAIGGGYLGKEYIPTRNVLCP</sequence>
<evidence type="ECO:0000256" key="1">
    <source>
        <dbReference type="ARBA" id="ARBA00004370"/>
    </source>
</evidence>
<protein>
    <recommendedName>
        <fullName evidence="4">Glycine zipper 2TM domain-containing protein</fullName>
    </recommendedName>
</protein>
<evidence type="ECO:0000256" key="2">
    <source>
        <dbReference type="ARBA" id="ARBA00023136"/>
    </source>
</evidence>
<accession>A0A2W5A3K3</accession>
<dbReference type="AlphaFoldDB" id="A0A2W5A3K3"/>
<dbReference type="PANTHER" id="PTHR35603:SF2">
    <property type="entry name" value="OUTER MEMBRANE LIPOPROTEIN"/>
    <property type="match status" value="1"/>
</dbReference>
<feature type="domain" description="Glycine zipper 2TM" evidence="4">
    <location>
        <begin position="45"/>
        <end position="82"/>
    </location>
</feature>
<proteinExistence type="predicted"/>
<dbReference type="GO" id="GO:0019867">
    <property type="term" value="C:outer membrane"/>
    <property type="evidence" value="ECO:0007669"/>
    <property type="project" value="InterPro"/>
</dbReference>
<comment type="subcellular location">
    <subcellularLocation>
        <location evidence="1">Membrane</location>
    </subcellularLocation>
</comment>
<organism evidence="5 6">
    <name type="scientific">Micavibrio aeruginosavorus</name>
    <dbReference type="NCBI Taxonomy" id="349221"/>
    <lineage>
        <taxon>Bacteria</taxon>
        <taxon>Pseudomonadati</taxon>
        <taxon>Bdellovibrionota</taxon>
        <taxon>Bdellovibrionia</taxon>
        <taxon>Bdellovibrionales</taxon>
        <taxon>Pseudobdellovibrionaceae</taxon>
        <taxon>Micavibrio</taxon>
    </lineage>
</organism>
<reference evidence="5 6" key="1">
    <citation type="submission" date="2017-08" db="EMBL/GenBank/DDBJ databases">
        <title>Infants hospitalized years apart are colonized by the same room-sourced microbial strains.</title>
        <authorList>
            <person name="Brooks B."/>
            <person name="Olm M.R."/>
            <person name="Firek B.A."/>
            <person name="Baker R."/>
            <person name="Thomas B.C."/>
            <person name="Morowitz M.J."/>
            <person name="Banfield J.F."/>
        </authorList>
    </citation>
    <scope>NUCLEOTIDE SEQUENCE [LARGE SCALE GENOMIC DNA]</scope>
    <source>
        <strain evidence="5">S2_018_000_R2_104</strain>
    </source>
</reference>
<feature type="region of interest" description="Disordered" evidence="3">
    <location>
        <begin position="1"/>
        <end position="36"/>
    </location>
</feature>
<evidence type="ECO:0000313" key="5">
    <source>
        <dbReference type="EMBL" id="PZO89123.1"/>
    </source>
</evidence>
<evidence type="ECO:0000313" key="6">
    <source>
        <dbReference type="Proteomes" id="UP000249557"/>
    </source>
</evidence>
<feature type="compositionally biased region" description="Basic and acidic residues" evidence="3">
    <location>
        <begin position="1"/>
        <end position="16"/>
    </location>
</feature>
<dbReference type="PANTHER" id="PTHR35603">
    <property type="match status" value="1"/>
</dbReference>
<name>A0A2W5A3K3_9BACT</name>
<dbReference type="InterPro" id="IPR051407">
    <property type="entry name" value="Bact_OM_lipoprot/Surf_antigen"/>
</dbReference>
<comment type="caution">
    <text evidence="5">The sequence shown here is derived from an EMBL/GenBank/DDBJ whole genome shotgun (WGS) entry which is preliminary data.</text>
</comment>
<keyword evidence="2" id="KW-0472">Membrane</keyword>
<evidence type="ECO:0000256" key="3">
    <source>
        <dbReference type="SAM" id="MobiDB-lite"/>
    </source>
</evidence>